<name>A0A2H3SHD0_FUSFU</name>
<sequence>MVLNSPSHRQSVLMVIGVAIVRLTDSEAFFCVIMHCDKGNLDSESSSPCNQENFEYCCDVEDQSSEDLLMIHRDDSTAYRIKYVAESFQDCNFRTDRDDHQRDGSKIQDSYRGDEAQ</sequence>
<proteinExistence type="predicted"/>
<evidence type="ECO:0000313" key="3">
    <source>
        <dbReference type="Proteomes" id="UP000760494"/>
    </source>
</evidence>
<evidence type="ECO:0000256" key="1">
    <source>
        <dbReference type="SAM" id="MobiDB-lite"/>
    </source>
</evidence>
<feature type="region of interest" description="Disordered" evidence="1">
    <location>
        <begin position="94"/>
        <end position="117"/>
    </location>
</feature>
<accession>A0A2H3SHD0</accession>
<organism evidence="2 3">
    <name type="scientific">Fusarium fujikuroi</name>
    <name type="common">Bakanae and foot rot disease fungus</name>
    <name type="synonym">Gibberella fujikuroi</name>
    <dbReference type="NCBI Taxonomy" id="5127"/>
    <lineage>
        <taxon>Eukaryota</taxon>
        <taxon>Fungi</taxon>
        <taxon>Dikarya</taxon>
        <taxon>Ascomycota</taxon>
        <taxon>Pezizomycotina</taxon>
        <taxon>Sordariomycetes</taxon>
        <taxon>Hypocreomycetidae</taxon>
        <taxon>Hypocreales</taxon>
        <taxon>Nectriaceae</taxon>
        <taxon>Fusarium</taxon>
        <taxon>Fusarium fujikuroi species complex</taxon>
    </lineage>
</organism>
<gene>
    <name evidence="2" type="ORF">C2S_7894</name>
</gene>
<comment type="caution">
    <text evidence="2">The sequence shown here is derived from an EMBL/GenBank/DDBJ whole genome shotgun (WGS) entry which is preliminary data.</text>
</comment>
<dbReference type="OrthoDB" id="10273745at2759"/>
<reference evidence="2" key="1">
    <citation type="submission" date="2019-05" db="EMBL/GenBank/DDBJ databases">
        <authorList>
            <person name="Piombo E."/>
        </authorList>
    </citation>
    <scope>NUCLEOTIDE SEQUENCE</scope>
    <source>
        <strain evidence="2">C2S</strain>
    </source>
</reference>
<dbReference type="Proteomes" id="UP000760494">
    <property type="component" value="Unassembled WGS sequence"/>
</dbReference>
<evidence type="ECO:0000313" key="2">
    <source>
        <dbReference type="EMBL" id="VTT70192.1"/>
    </source>
</evidence>
<dbReference type="EMBL" id="CABFJX010000279">
    <property type="protein sequence ID" value="VTT70192.1"/>
    <property type="molecule type" value="Genomic_DNA"/>
</dbReference>
<protein>
    <submittedName>
        <fullName evidence="2">Uncharacterized protein</fullName>
    </submittedName>
</protein>
<dbReference type="AlphaFoldDB" id="A0A2H3SHD0"/>